<dbReference type="InterPro" id="IPR055803">
    <property type="entry name" value="DUF7379"/>
</dbReference>
<dbReference type="InterPro" id="IPR003386">
    <property type="entry name" value="LACT/PDAT_acylTrfase"/>
</dbReference>
<dbReference type="InterPro" id="IPR029058">
    <property type="entry name" value="AB_hydrolase_fold"/>
</dbReference>
<dbReference type="PANTHER" id="PTHR11440">
    <property type="entry name" value="LECITHIN-CHOLESTEROL ACYLTRANSFERASE-RELATED"/>
    <property type="match status" value="1"/>
</dbReference>
<dbReference type="InterPro" id="IPR024983">
    <property type="entry name" value="CHAT_dom"/>
</dbReference>
<organism evidence="4 5">
    <name type="scientific">Aequorivita vitellina</name>
    <dbReference type="NCBI Taxonomy" id="2874475"/>
    <lineage>
        <taxon>Bacteria</taxon>
        <taxon>Pseudomonadati</taxon>
        <taxon>Bacteroidota</taxon>
        <taxon>Flavobacteriia</taxon>
        <taxon>Flavobacteriales</taxon>
        <taxon>Flavobacteriaceae</taxon>
        <taxon>Aequorivita</taxon>
    </lineage>
</organism>
<name>A0A9X1U2F8_9FLAO</name>
<sequence length="1832" mass="204657">MEPLKKLVVYGNKETDEEGAIVYNLQTSNRDVSNEHEIHLEANDKLLQLVLDDGTSWMCDAATMHEVFPELDPALKPPGSRDIQTDVFVLPNSVEAPATERGIIGKIALKLLKVFAKKTVGKGVVALAEKLENQHLQNEIDTTILPKKYLEKGAALFTINKEFKFGVFDGKPSNRPFFLFIHGTNSDTFGAFQDLKGTPTWDTLHELYGENVLAFQHRTLTESPLLNAVKLAKMLPDNSVVHLLTHSRGGIVGDILNKYSSNNEASAIGFNNTHISLLEQEEDREDDIKNIEALNKIFKDKKITVAKFIRVGCPAAGTKLASKRLDHILNVFLNLVNIVGGVFGDILKELLSAAVESKDDVNVLPGLEAQRPESPFIKILNDPSSENAINGKPLAVISGNGRVSFSGQGLFVILGKLFYWQRNDLVVNTDSMYLGVKRANNIQYFFDQGADVNHVKYFENEKTREAIALALKTADGQLIPGFKSIPQYQIPGSDRALIESGELYPSPTPPSGTKPIVVLLPGIMGSNLTQKDKEIWLHYGRILSGGLLNLGYSNVNKIIADSVVKTSYYKLYKWLSGKYDVVVYPFDWRKPLPECASEFNTKIKSLMKIEQPIKIIGHSMGGVLVRDFIINHDETWQELKATKGFRMLYLGSPLGGSFRIPSVLFGEDPIIKKLSKLDLFHSKKRLLKMFSKFPGILALLPLTTDPKNDFANMQTWKDMRKYFGKSSWPLPSQADLNYFKNYRDTILSKKDEIDYTNMVYIAGKDKMTPCGYYLDKIPPKKQLYFLYTSEGDQSVTWASGIPKQLADANAVYYARVTHGALANDPDLFNAIEEILATGQTNLLRNTKPLLRGEEKIFRAEPDVDFDLSEGGLERTILGLEKETETVGSQIPVTVKVSNGDLRYASYPIIAGHFLNDGVLYAERSIDNYLEGNLTSKHRLGLYPGEIGTNAIFGKPKNSDFEGAIIVGLGEPDQLTSFQLSKSIEQGVLNYLLSLRGTAIPKKGIGISSLIIATGYGGLTVEGSLKAIIDGVNRANEKVKMLGDEGYRTVQYIEIVELYASKALNCMYVLNKIANKENTTYNIILGSKRIKNLLGIKKRTPLDNAEGWWNRITIKHKEANEQTGEPASMVFGSSTNDSREEENELYSSTPLIDLFISEVSSSNQWSSCTAKTLFELLIPNNLKEKLKRKGNISWILDSKTASYPWELLQDNTTNAKPLCINAGMIRQLSTKDYRINIKRVAEKGALIIADPVLDGYISQLPGAKEEGMMVKETLENVGYPTTHLIGTGAESIVKNFFCNDYSIIHLAGHGVFNPKSPKKSGMVIGKEIFLTVFEIEQMPVVPELVFVNCCHLGYSNATDERFYRDRYKLAANIGTQLISIGVKAVIAAGWAVNDAAALDFAQVFYNSMFGGDNFGDAVKNARNYIYEKHPENNTWGAYQCYGDPFFKLKGISGGKGSWSPSYIVPQEAEIDLENLLNQLQMATSANNDHLADLKTIMTAVDRDVSRTPQIVERVAKIYQELAMYVEATGKFEELLKMEHADFSFSCMEKYCNTRSKLYIREIFETEAVAAGSLEENYNKTERVISDLEVLLFAGETAERHNLLGSAFKRLAMLAPNAKKRTSAYKSAISHYERAYKNNFNTNKIYSLVNSIEIGCLLVFSEAIKEGGEFTVDKNKYQLRSFSEAKQTLLNLKEKLVEKSQDNDLNYWDLIALLNINLCLLFLIEDDKIETKWAEVTQSFNKIWRKAGSVANKVAELEHLDFLTRSLNAAAGVEGESYKPNKDLETRINELKTALHTIQKKIKTRNVADKKSNAKAKNNIKTKPKPKNESKPKK</sequence>
<evidence type="ECO:0000256" key="1">
    <source>
        <dbReference type="SAM" id="MobiDB-lite"/>
    </source>
</evidence>
<comment type="caution">
    <text evidence="4">The sequence shown here is derived from an EMBL/GenBank/DDBJ whole genome shotgun (WGS) entry which is preliminary data.</text>
</comment>
<proteinExistence type="predicted"/>
<feature type="domain" description="DUF7379" evidence="3">
    <location>
        <begin position="179"/>
        <end position="263"/>
    </location>
</feature>
<dbReference type="Pfam" id="PF02450">
    <property type="entry name" value="LCAT"/>
    <property type="match status" value="1"/>
</dbReference>
<accession>A0A9X1U2F8</accession>
<feature type="region of interest" description="Disordered" evidence="1">
    <location>
        <begin position="1800"/>
        <end position="1832"/>
    </location>
</feature>
<dbReference type="InterPro" id="IPR046880">
    <property type="entry name" value="TPR-S"/>
</dbReference>
<dbReference type="GO" id="GO:0006629">
    <property type="term" value="P:lipid metabolic process"/>
    <property type="evidence" value="ECO:0007669"/>
    <property type="project" value="InterPro"/>
</dbReference>
<reference evidence="4" key="1">
    <citation type="submission" date="2021-09" db="EMBL/GenBank/DDBJ databases">
        <title>Genome of Aequorivita sp. strain F47161.</title>
        <authorList>
            <person name="Wang Y."/>
        </authorList>
    </citation>
    <scope>NUCLEOTIDE SEQUENCE</scope>
    <source>
        <strain evidence="4">F47161</strain>
    </source>
</reference>
<dbReference type="Pfam" id="PF24096">
    <property type="entry name" value="DUF7379"/>
    <property type="match status" value="1"/>
</dbReference>
<dbReference type="Pfam" id="PF12770">
    <property type="entry name" value="CHAT"/>
    <property type="match status" value="1"/>
</dbReference>
<protein>
    <submittedName>
        <fullName evidence="4">CHAT domain-containing protein</fullName>
    </submittedName>
</protein>
<evidence type="ECO:0000259" key="3">
    <source>
        <dbReference type="Pfam" id="PF24096"/>
    </source>
</evidence>
<dbReference type="Pfam" id="PF20308">
    <property type="entry name" value="TPR-S"/>
    <property type="match status" value="1"/>
</dbReference>
<dbReference type="RefSeq" id="WP_237603608.1">
    <property type="nucleotide sequence ID" value="NZ_JAIRBA010000026.1"/>
</dbReference>
<dbReference type="EMBL" id="JAIRBA010000026">
    <property type="protein sequence ID" value="MCG2419825.1"/>
    <property type="molecule type" value="Genomic_DNA"/>
</dbReference>
<evidence type="ECO:0000313" key="4">
    <source>
        <dbReference type="EMBL" id="MCG2419825.1"/>
    </source>
</evidence>
<feature type="domain" description="CHAT" evidence="2">
    <location>
        <begin position="1168"/>
        <end position="1442"/>
    </location>
</feature>
<evidence type="ECO:0000259" key="2">
    <source>
        <dbReference type="Pfam" id="PF12770"/>
    </source>
</evidence>
<dbReference type="SUPFAM" id="SSF53474">
    <property type="entry name" value="alpha/beta-Hydrolases"/>
    <property type="match status" value="1"/>
</dbReference>
<dbReference type="Gene3D" id="3.40.50.1820">
    <property type="entry name" value="alpha/beta hydrolase"/>
    <property type="match status" value="1"/>
</dbReference>
<dbReference type="GO" id="GO:0008374">
    <property type="term" value="F:O-acyltransferase activity"/>
    <property type="evidence" value="ECO:0007669"/>
    <property type="project" value="InterPro"/>
</dbReference>
<gene>
    <name evidence="4" type="ORF">K8089_12410</name>
</gene>
<dbReference type="Proteomes" id="UP001139461">
    <property type="component" value="Unassembled WGS sequence"/>
</dbReference>
<keyword evidence="5" id="KW-1185">Reference proteome</keyword>
<evidence type="ECO:0000313" key="5">
    <source>
        <dbReference type="Proteomes" id="UP001139461"/>
    </source>
</evidence>